<protein>
    <submittedName>
        <fullName evidence="2">Uncharacterized protein</fullName>
    </submittedName>
</protein>
<keyword evidence="3" id="KW-1185">Reference proteome</keyword>
<gene>
    <name evidence="2" type="ORF">VNO78_15142</name>
</gene>
<comment type="caution">
    <text evidence="2">The sequence shown here is derived from an EMBL/GenBank/DDBJ whole genome shotgun (WGS) entry which is preliminary data.</text>
</comment>
<evidence type="ECO:0000256" key="1">
    <source>
        <dbReference type="SAM" id="MobiDB-lite"/>
    </source>
</evidence>
<sequence length="131" mass="14230">MTGIDLGEATEFVHHSLERPNRVEGDEKQQEQEETEEGFDLVRGNRGGGGDGGRRPRGRPPGSKNKPKPPVIITRESENTIRAHILEVCSGCDVFDSVAGLGWRGGQAAGKVRDTGNIGNISRFEIGNMYN</sequence>
<feature type="region of interest" description="Disordered" evidence="1">
    <location>
        <begin position="1"/>
        <end position="72"/>
    </location>
</feature>
<dbReference type="GO" id="GO:0005634">
    <property type="term" value="C:nucleus"/>
    <property type="evidence" value="ECO:0007669"/>
    <property type="project" value="TreeGrafter"/>
</dbReference>
<dbReference type="EMBL" id="JAYMYS010000004">
    <property type="protein sequence ID" value="KAK7394610.1"/>
    <property type="molecule type" value="Genomic_DNA"/>
</dbReference>
<evidence type="ECO:0000313" key="3">
    <source>
        <dbReference type="Proteomes" id="UP001386955"/>
    </source>
</evidence>
<dbReference type="InterPro" id="IPR014476">
    <property type="entry name" value="AHL15-29"/>
</dbReference>
<evidence type="ECO:0000313" key="2">
    <source>
        <dbReference type="EMBL" id="KAK7394610.1"/>
    </source>
</evidence>
<dbReference type="GO" id="GO:0003700">
    <property type="term" value="F:DNA-binding transcription factor activity"/>
    <property type="evidence" value="ECO:0007669"/>
    <property type="project" value="TreeGrafter"/>
</dbReference>
<dbReference type="PANTHER" id="PTHR31100:SF62">
    <property type="entry name" value="AT-HOOK MOTIF NUCLEAR-LOCALIZED PROTEIN 23"/>
    <property type="match status" value="1"/>
</dbReference>
<proteinExistence type="predicted"/>
<reference evidence="2 3" key="1">
    <citation type="submission" date="2024-01" db="EMBL/GenBank/DDBJ databases">
        <title>The genomes of 5 underutilized Papilionoideae crops provide insights into root nodulation and disease resistanc.</title>
        <authorList>
            <person name="Jiang F."/>
        </authorList>
    </citation>
    <scope>NUCLEOTIDE SEQUENCE [LARGE SCALE GENOMIC DNA]</scope>
    <source>
        <strain evidence="2">DUOXIRENSHENG_FW03</strain>
        <tissue evidence="2">Leaves</tissue>
    </source>
</reference>
<dbReference type="Proteomes" id="UP001386955">
    <property type="component" value="Unassembled WGS sequence"/>
</dbReference>
<feature type="compositionally biased region" description="Basic and acidic residues" evidence="1">
    <location>
        <begin position="11"/>
        <end position="31"/>
    </location>
</feature>
<dbReference type="GO" id="GO:0003680">
    <property type="term" value="F:minor groove of adenine-thymine-rich DNA binding"/>
    <property type="evidence" value="ECO:0007669"/>
    <property type="project" value="InterPro"/>
</dbReference>
<dbReference type="AlphaFoldDB" id="A0AAN9SEI7"/>
<organism evidence="2 3">
    <name type="scientific">Psophocarpus tetragonolobus</name>
    <name type="common">Winged bean</name>
    <name type="synonym">Dolichos tetragonolobus</name>
    <dbReference type="NCBI Taxonomy" id="3891"/>
    <lineage>
        <taxon>Eukaryota</taxon>
        <taxon>Viridiplantae</taxon>
        <taxon>Streptophyta</taxon>
        <taxon>Embryophyta</taxon>
        <taxon>Tracheophyta</taxon>
        <taxon>Spermatophyta</taxon>
        <taxon>Magnoliopsida</taxon>
        <taxon>eudicotyledons</taxon>
        <taxon>Gunneridae</taxon>
        <taxon>Pentapetalae</taxon>
        <taxon>rosids</taxon>
        <taxon>fabids</taxon>
        <taxon>Fabales</taxon>
        <taxon>Fabaceae</taxon>
        <taxon>Papilionoideae</taxon>
        <taxon>50 kb inversion clade</taxon>
        <taxon>NPAAA clade</taxon>
        <taxon>indigoferoid/millettioid clade</taxon>
        <taxon>Phaseoleae</taxon>
        <taxon>Psophocarpus</taxon>
    </lineage>
</organism>
<name>A0AAN9SEI7_PSOTE</name>
<accession>A0AAN9SEI7</accession>
<dbReference type="PANTHER" id="PTHR31100">
    <property type="entry name" value="AT-HOOK MOTIF NUCLEAR-LOCALIZED PROTEIN 15"/>
    <property type="match status" value="1"/>
</dbReference>